<dbReference type="Proteomes" id="UP001501508">
    <property type="component" value="Unassembled WGS sequence"/>
</dbReference>
<dbReference type="Gene3D" id="3.40.50.20">
    <property type="match status" value="1"/>
</dbReference>
<evidence type="ECO:0000256" key="5">
    <source>
        <dbReference type="ARBA" id="ARBA00012216"/>
    </source>
</evidence>
<dbReference type="PROSITE" id="PS00843">
    <property type="entry name" value="DALA_DALA_LIGASE_1"/>
    <property type="match status" value="1"/>
</dbReference>
<evidence type="ECO:0000256" key="10">
    <source>
        <dbReference type="ARBA" id="ARBA00022960"/>
    </source>
</evidence>
<feature type="domain" description="ATP-grasp" evidence="15">
    <location>
        <begin position="222"/>
        <end position="431"/>
    </location>
</feature>
<dbReference type="SUPFAM" id="SSF56059">
    <property type="entry name" value="Glutathione synthetase ATP-binding domain-like"/>
    <property type="match status" value="2"/>
</dbReference>
<dbReference type="Gene3D" id="3.30.470.20">
    <property type="entry name" value="ATP-grasp fold, B domain"/>
    <property type="match status" value="1"/>
</dbReference>
<keyword evidence="10" id="KW-0133">Cell shape</keyword>
<dbReference type="InterPro" id="IPR011095">
    <property type="entry name" value="Dala_Dala_lig_C"/>
</dbReference>
<keyword evidence="7" id="KW-0436">Ligase</keyword>
<gene>
    <name evidence="16" type="ORF">GCM10023091_12000</name>
</gene>
<dbReference type="EMBL" id="BAABEY010000012">
    <property type="protein sequence ID" value="GAA4435494.1"/>
    <property type="molecule type" value="Genomic_DNA"/>
</dbReference>
<protein>
    <recommendedName>
        <fullName evidence="5">D-alanine--D-alanine ligase</fullName>
        <ecNumber evidence="5">6.3.2.4</ecNumber>
    </recommendedName>
</protein>
<comment type="catalytic activity">
    <reaction evidence="13">
        <text>2 D-alanine + ATP = D-alanyl-D-alanine + ADP + phosphate + H(+)</text>
        <dbReference type="Rhea" id="RHEA:11224"/>
        <dbReference type="ChEBI" id="CHEBI:15378"/>
        <dbReference type="ChEBI" id="CHEBI:30616"/>
        <dbReference type="ChEBI" id="CHEBI:43474"/>
        <dbReference type="ChEBI" id="CHEBI:57416"/>
        <dbReference type="ChEBI" id="CHEBI:57822"/>
        <dbReference type="ChEBI" id="CHEBI:456216"/>
        <dbReference type="EC" id="6.3.2.4"/>
    </reaction>
</comment>
<keyword evidence="9 14" id="KW-0067">ATP-binding</keyword>
<dbReference type="RefSeq" id="WP_345027297.1">
    <property type="nucleotide sequence ID" value="NZ_BAABEY010000012.1"/>
</dbReference>
<comment type="cofactor">
    <cofactor evidence="1">
        <name>Mn(2+)</name>
        <dbReference type="ChEBI" id="CHEBI:29035"/>
    </cofactor>
</comment>
<evidence type="ECO:0000256" key="13">
    <source>
        <dbReference type="ARBA" id="ARBA00047614"/>
    </source>
</evidence>
<dbReference type="InterPro" id="IPR013815">
    <property type="entry name" value="ATP_grasp_subdomain_1"/>
</dbReference>
<accession>A0ABP8LU49</accession>
<evidence type="ECO:0000256" key="14">
    <source>
        <dbReference type="PROSITE-ProRule" id="PRU00409"/>
    </source>
</evidence>
<evidence type="ECO:0000313" key="16">
    <source>
        <dbReference type="EMBL" id="GAA4435494.1"/>
    </source>
</evidence>
<dbReference type="InterPro" id="IPR011127">
    <property type="entry name" value="Dala_Dala_lig_N"/>
</dbReference>
<reference evidence="17" key="1">
    <citation type="journal article" date="2019" name="Int. J. Syst. Evol. Microbiol.">
        <title>The Global Catalogue of Microorganisms (GCM) 10K type strain sequencing project: providing services to taxonomists for standard genome sequencing and annotation.</title>
        <authorList>
            <consortium name="The Broad Institute Genomics Platform"/>
            <consortium name="The Broad Institute Genome Sequencing Center for Infectious Disease"/>
            <person name="Wu L."/>
            <person name="Ma J."/>
        </authorList>
    </citation>
    <scope>NUCLEOTIDE SEQUENCE [LARGE SCALE GENOMIC DNA]</scope>
    <source>
        <strain evidence="17">JCM 31920</strain>
    </source>
</reference>
<evidence type="ECO:0000256" key="2">
    <source>
        <dbReference type="ARBA" id="ARBA00001946"/>
    </source>
</evidence>
<evidence type="ECO:0000256" key="7">
    <source>
        <dbReference type="ARBA" id="ARBA00022598"/>
    </source>
</evidence>
<dbReference type="InterPro" id="IPR011761">
    <property type="entry name" value="ATP-grasp"/>
</dbReference>
<proteinExistence type="inferred from homology"/>
<dbReference type="InterPro" id="IPR000291">
    <property type="entry name" value="D-Ala_lig_Van_CS"/>
</dbReference>
<keyword evidence="11" id="KW-0573">Peptidoglycan synthesis</keyword>
<dbReference type="PANTHER" id="PTHR23132">
    <property type="entry name" value="D-ALANINE--D-ALANINE LIGASE"/>
    <property type="match status" value="1"/>
</dbReference>
<sequence>MIRVGIFFGGPSREREISFAGGKTAFEHLDKQLFLPVPVFVDGFGRFILLKEAHMYAADIRSVFSADAPGRASRLYIDSYPGKKNEPVSPEIGQVIGPERFTDYFDFVFLAMHGPDCEDGAIQGLLEWFRIPYSGPGLLGSSIGINKILQNKMLATVVGQQKATASIAFDEWQKENGPSAVFERIKSQLGLPVVIKAPHQGSSIGVAIVKEDDLEKFKAGVNQCFFTATVPGAVWRQKSLAEKQLWADSQADLESGIGYPLFVEDRPVSNPDELIGEIDSCIGEGAEEVLLLSVDFEPEVLCEEFVEGQEFSCGCIQLDNGRHVALPPTEVIKVDEVFDFNSKYKPGGTRKRIPVKTSLDRNLKIQDYVVKAAESLDMAVCVRIDGFLTADGEVVLHDPNTVPGMSPSSLIFKQMAEIGLNITQSLTYLIRQSMAARIGSAKDTVRVREMLSGLDNAILKGHGKEKPCRSIWIEPDQEAYQSAKKWYSKISGAGEFEGRVLLKRGDGSLVKLPVQLLFKDFIADVLSALDTETDPLILHTRKVCGEITRRYAGKEDFDPVVFHELPADTFEVEH</sequence>
<evidence type="ECO:0000256" key="9">
    <source>
        <dbReference type="ARBA" id="ARBA00022840"/>
    </source>
</evidence>
<comment type="caution">
    <text evidence="16">The sequence shown here is derived from an EMBL/GenBank/DDBJ whole genome shotgun (WGS) entry which is preliminary data.</text>
</comment>
<evidence type="ECO:0000256" key="12">
    <source>
        <dbReference type="ARBA" id="ARBA00023316"/>
    </source>
</evidence>
<name>A0ABP8LU49_9BACT</name>
<keyword evidence="6" id="KW-0963">Cytoplasm</keyword>
<evidence type="ECO:0000259" key="15">
    <source>
        <dbReference type="PROSITE" id="PS50975"/>
    </source>
</evidence>
<evidence type="ECO:0000256" key="6">
    <source>
        <dbReference type="ARBA" id="ARBA00022490"/>
    </source>
</evidence>
<dbReference type="PROSITE" id="PS50975">
    <property type="entry name" value="ATP_GRASP"/>
    <property type="match status" value="1"/>
</dbReference>
<dbReference type="InterPro" id="IPR016185">
    <property type="entry name" value="PreATP-grasp_dom_sf"/>
</dbReference>
<evidence type="ECO:0000256" key="1">
    <source>
        <dbReference type="ARBA" id="ARBA00001936"/>
    </source>
</evidence>
<evidence type="ECO:0000256" key="8">
    <source>
        <dbReference type="ARBA" id="ARBA00022741"/>
    </source>
</evidence>
<comment type="subcellular location">
    <subcellularLocation>
        <location evidence="3">Cytoplasm</location>
    </subcellularLocation>
</comment>
<dbReference type="Pfam" id="PF01820">
    <property type="entry name" value="Dala_Dala_lig_N"/>
    <property type="match status" value="1"/>
</dbReference>
<evidence type="ECO:0000256" key="3">
    <source>
        <dbReference type="ARBA" id="ARBA00004496"/>
    </source>
</evidence>
<keyword evidence="12" id="KW-0961">Cell wall biogenesis/degradation</keyword>
<dbReference type="Pfam" id="PF07478">
    <property type="entry name" value="Dala_Dala_lig_C"/>
    <property type="match status" value="2"/>
</dbReference>
<organism evidence="16 17">
    <name type="scientific">Ravibacter arvi</name>
    <dbReference type="NCBI Taxonomy" id="2051041"/>
    <lineage>
        <taxon>Bacteria</taxon>
        <taxon>Pseudomonadati</taxon>
        <taxon>Bacteroidota</taxon>
        <taxon>Cytophagia</taxon>
        <taxon>Cytophagales</taxon>
        <taxon>Spirosomataceae</taxon>
        <taxon>Ravibacter</taxon>
    </lineage>
</organism>
<dbReference type="SUPFAM" id="SSF52440">
    <property type="entry name" value="PreATP-grasp domain"/>
    <property type="match status" value="1"/>
</dbReference>
<dbReference type="EC" id="6.3.2.4" evidence="5"/>
<keyword evidence="8 14" id="KW-0547">Nucleotide-binding</keyword>
<keyword evidence="17" id="KW-1185">Reference proteome</keyword>
<dbReference type="Gene3D" id="3.30.1490.20">
    <property type="entry name" value="ATP-grasp fold, A domain"/>
    <property type="match status" value="1"/>
</dbReference>
<evidence type="ECO:0000256" key="11">
    <source>
        <dbReference type="ARBA" id="ARBA00022984"/>
    </source>
</evidence>
<comment type="cofactor">
    <cofactor evidence="2">
        <name>Mg(2+)</name>
        <dbReference type="ChEBI" id="CHEBI:18420"/>
    </cofactor>
</comment>
<evidence type="ECO:0000313" key="17">
    <source>
        <dbReference type="Proteomes" id="UP001501508"/>
    </source>
</evidence>
<evidence type="ECO:0000256" key="4">
    <source>
        <dbReference type="ARBA" id="ARBA00010871"/>
    </source>
</evidence>
<comment type="similarity">
    <text evidence="4">Belongs to the D-alanine--D-alanine ligase family.</text>
</comment>
<dbReference type="PANTHER" id="PTHR23132:SF23">
    <property type="entry name" value="D-ALANINE--D-ALANINE LIGASE B"/>
    <property type="match status" value="1"/>
</dbReference>